<dbReference type="InterPro" id="IPR003660">
    <property type="entry name" value="HAMP_dom"/>
</dbReference>
<dbReference type="GO" id="GO:0005886">
    <property type="term" value="C:plasma membrane"/>
    <property type="evidence" value="ECO:0007669"/>
    <property type="project" value="TreeGrafter"/>
</dbReference>
<evidence type="ECO:0000313" key="13">
    <source>
        <dbReference type="Proteomes" id="UP000184171"/>
    </source>
</evidence>
<dbReference type="Gene3D" id="1.20.120.30">
    <property type="entry name" value="Aspartate receptor, ligand-binding domain"/>
    <property type="match status" value="1"/>
</dbReference>
<dbReference type="SMART" id="SM00304">
    <property type="entry name" value="HAMP"/>
    <property type="match status" value="1"/>
</dbReference>
<dbReference type="CDD" id="cd11386">
    <property type="entry name" value="MCP_signal"/>
    <property type="match status" value="1"/>
</dbReference>
<evidence type="ECO:0000256" key="5">
    <source>
        <dbReference type="ARBA" id="ARBA00023004"/>
    </source>
</evidence>
<dbReference type="InterPro" id="IPR012312">
    <property type="entry name" value="Hemerythrin-like"/>
</dbReference>
<keyword evidence="9" id="KW-1133">Transmembrane helix</keyword>
<dbReference type="GO" id="GO:0004888">
    <property type="term" value="F:transmembrane signaling receptor activity"/>
    <property type="evidence" value="ECO:0007669"/>
    <property type="project" value="InterPro"/>
</dbReference>
<feature type="coiled-coil region" evidence="8">
    <location>
        <begin position="526"/>
        <end position="553"/>
    </location>
</feature>
<evidence type="ECO:0000256" key="4">
    <source>
        <dbReference type="ARBA" id="ARBA00022723"/>
    </source>
</evidence>
<comment type="similarity">
    <text evidence="6">Belongs to the methyl-accepting chemotaxis (MCP) protein family.</text>
</comment>
<dbReference type="Pfam" id="PF01814">
    <property type="entry name" value="Hemerythrin"/>
    <property type="match status" value="1"/>
</dbReference>
<dbReference type="Pfam" id="PF13682">
    <property type="entry name" value="CZB"/>
    <property type="match status" value="1"/>
</dbReference>
<keyword evidence="3" id="KW-0145">Chemotaxis</keyword>
<dbReference type="OrthoDB" id="9774644at2"/>
<feature type="domain" description="Methyl-accepting transducer" evidence="10">
    <location>
        <begin position="308"/>
        <end position="537"/>
    </location>
</feature>
<keyword evidence="13" id="KW-1185">Reference proteome</keyword>
<dbReference type="InterPro" id="IPR025991">
    <property type="entry name" value="Chemoreceptor_zinc-bind_dom"/>
</dbReference>
<evidence type="ECO:0000256" key="1">
    <source>
        <dbReference type="ARBA" id="ARBA00004370"/>
    </source>
</evidence>
<dbReference type="NCBIfam" id="TIGR02481">
    <property type="entry name" value="hemeryth_dom"/>
    <property type="match status" value="1"/>
</dbReference>
<dbReference type="InterPro" id="IPR035938">
    <property type="entry name" value="Hemerythrin-like_sf"/>
</dbReference>
<dbReference type="InterPro" id="IPR004089">
    <property type="entry name" value="MCPsignal_dom"/>
</dbReference>
<dbReference type="InterPro" id="IPR051310">
    <property type="entry name" value="MCP_chemotaxis"/>
</dbReference>
<feature type="transmembrane region" description="Helical" evidence="9">
    <location>
        <begin position="190"/>
        <end position="209"/>
    </location>
</feature>
<dbReference type="Pfam" id="PF00015">
    <property type="entry name" value="MCPsignal"/>
    <property type="match status" value="1"/>
</dbReference>
<protein>
    <submittedName>
        <fullName evidence="12">Hemerythrin-like metal-binding domain protein</fullName>
    </submittedName>
</protein>
<evidence type="ECO:0000256" key="8">
    <source>
        <dbReference type="SAM" id="Coils"/>
    </source>
</evidence>
<dbReference type="PROSITE" id="PS50111">
    <property type="entry name" value="CHEMOTAXIS_TRANSDUC_2"/>
    <property type="match status" value="1"/>
</dbReference>
<keyword evidence="4" id="KW-0479">Metal-binding</keyword>
<dbReference type="CDD" id="cd12107">
    <property type="entry name" value="Hemerythrin"/>
    <property type="match status" value="1"/>
</dbReference>
<organism evidence="12 13">
    <name type="scientific">Malonomonas rubra DSM 5091</name>
    <dbReference type="NCBI Taxonomy" id="1122189"/>
    <lineage>
        <taxon>Bacteria</taxon>
        <taxon>Pseudomonadati</taxon>
        <taxon>Thermodesulfobacteriota</taxon>
        <taxon>Desulfuromonadia</taxon>
        <taxon>Desulfuromonadales</taxon>
        <taxon>Geopsychrobacteraceae</taxon>
        <taxon>Malonomonas</taxon>
    </lineage>
</organism>
<dbReference type="Gene3D" id="6.10.340.10">
    <property type="match status" value="1"/>
</dbReference>
<keyword evidence="9" id="KW-0472">Membrane</keyword>
<dbReference type="GO" id="GO:0006935">
    <property type="term" value="P:chemotaxis"/>
    <property type="evidence" value="ECO:0007669"/>
    <property type="project" value="UniProtKB-KW"/>
</dbReference>
<keyword evidence="5" id="KW-0408">Iron</keyword>
<gene>
    <name evidence="12" type="ORF">SAMN02745165_01474</name>
</gene>
<keyword evidence="7" id="KW-0807">Transducer</keyword>
<evidence type="ECO:0000256" key="3">
    <source>
        <dbReference type="ARBA" id="ARBA00022500"/>
    </source>
</evidence>
<dbReference type="CDD" id="cd06225">
    <property type="entry name" value="HAMP"/>
    <property type="match status" value="1"/>
</dbReference>
<dbReference type="PANTHER" id="PTHR43531">
    <property type="entry name" value="PROTEIN ICFG"/>
    <property type="match status" value="1"/>
</dbReference>
<dbReference type="PROSITE" id="PS50885">
    <property type="entry name" value="HAMP"/>
    <property type="match status" value="1"/>
</dbReference>
<evidence type="ECO:0000313" key="12">
    <source>
        <dbReference type="EMBL" id="SHJ07029.1"/>
    </source>
</evidence>
<dbReference type="PROSITE" id="PS00550">
    <property type="entry name" value="HEMERYTHRINS"/>
    <property type="match status" value="1"/>
</dbReference>
<reference evidence="12 13" key="1">
    <citation type="submission" date="2016-11" db="EMBL/GenBank/DDBJ databases">
        <authorList>
            <person name="Jaros S."/>
            <person name="Januszkiewicz K."/>
            <person name="Wedrychowicz H."/>
        </authorList>
    </citation>
    <scope>NUCLEOTIDE SEQUENCE [LARGE SCALE GENOMIC DNA]</scope>
    <source>
        <strain evidence="12 13">DSM 5091</strain>
    </source>
</reference>
<sequence length="726" mass="79009">MFDNFKIGAKLALLSGIVLTLLLIILVWGVTGLSTTADNGLEVSSGNKLRADLSDLEIKHLKWAHKVRDFLNDSSVTELKVKLDHKTCALGSWYYGEERRKAEELLPEIADDLRALEEPHRLLHASGRKIKESYNPYSPTNADSKAIYKKETAPALKEIGRLMASMAETSKEHVMTDTEMITAAHSSRTGMTIVGVIALAIGIILSWLISRSLTVPMRKTVSMIEELENGHLDSRLQMQRKDEIGQMATTMDRFADSLQHEVVDSLQKLANGDLRFEISPRDGRDLVRGSLQKLGVDLNNIITQVQTASDQIASGSVQVSDSAQSLSEGATRSAASLEEIGSSMNVISTQTNQSADNAVQANQLASDAAKAATTGNERMTEMITAMGEINDAGQNISKIIKVIDEIAFQTNLLALNAAVEAARAGQHGKGFAVVAEEVRNLAARSAKAASETAELIEGSVEKASNGTQIAERTADSLKEIVDAITKVDTLLEEIATSSKEQASGVGQINQGLQQIDQVIQQNTASAEESAATSEELSGQAAELKNQLAHFSLKGNQQNFAAMPAPSFSAPATAPASSGWGALPQPAPAGKQGGLRIDWSDSLATGIPIVDRQHQGLIELINRLFKCMQDGGDRMLLGQIIDELVDYTVNHFRTEEDLMQKTHYKDFQAHKQTHDNFVGQVGEYMQKLKDGERLAAADVYKFLKDWLISHIEKQDRDGYAPHVRSRM</sequence>
<dbReference type="PANTHER" id="PTHR43531:SF11">
    <property type="entry name" value="METHYL-ACCEPTING CHEMOTAXIS PROTEIN 3"/>
    <property type="match status" value="1"/>
</dbReference>
<dbReference type="SMART" id="SM00283">
    <property type="entry name" value="MA"/>
    <property type="match status" value="1"/>
</dbReference>
<dbReference type="InterPro" id="IPR016131">
    <property type="entry name" value="Haemerythrin_Fe_BS"/>
</dbReference>
<dbReference type="NCBIfam" id="NF033749">
    <property type="entry name" value="bact_hemeryth"/>
    <property type="match status" value="1"/>
</dbReference>
<dbReference type="Proteomes" id="UP000184171">
    <property type="component" value="Unassembled WGS sequence"/>
</dbReference>
<comment type="similarity">
    <text evidence="2">Belongs to the hemerythrin family.</text>
</comment>
<dbReference type="Gene3D" id="1.10.287.950">
    <property type="entry name" value="Methyl-accepting chemotaxis protein"/>
    <property type="match status" value="1"/>
</dbReference>
<evidence type="ECO:0000259" key="10">
    <source>
        <dbReference type="PROSITE" id="PS50111"/>
    </source>
</evidence>
<evidence type="ECO:0000259" key="11">
    <source>
        <dbReference type="PROSITE" id="PS50885"/>
    </source>
</evidence>
<evidence type="ECO:0000256" key="7">
    <source>
        <dbReference type="PROSITE-ProRule" id="PRU00284"/>
    </source>
</evidence>
<dbReference type="SUPFAM" id="SSF47188">
    <property type="entry name" value="Hemerythrin-like"/>
    <property type="match status" value="1"/>
</dbReference>
<proteinExistence type="inferred from homology"/>
<keyword evidence="8" id="KW-0175">Coiled coil</keyword>
<comment type="subcellular location">
    <subcellularLocation>
        <location evidence="1">Membrane</location>
    </subcellularLocation>
</comment>
<dbReference type="Pfam" id="PF00672">
    <property type="entry name" value="HAMP"/>
    <property type="match status" value="1"/>
</dbReference>
<dbReference type="InterPro" id="IPR004090">
    <property type="entry name" value="Chemotax_Me-accpt_rcpt"/>
</dbReference>
<dbReference type="PRINTS" id="PR00260">
    <property type="entry name" value="CHEMTRNSDUCR"/>
</dbReference>
<dbReference type="EMBL" id="FQZT01000004">
    <property type="protein sequence ID" value="SHJ07029.1"/>
    <property type="molecule type" value="Genomic_DNA"/>
</dbReference>
<evidence type="ECO:0000256" key="6">
    <source>
        <dbReference type="ARBA" id="ARBA00029447"/>
    </source>
</evidence>
<evidence type="ECO:0000256" key="2">
    <source>
        <dbReference type="ARBA" id="ARBA00010587"/>
    </source>
</evidence>
<evidence type="ECO:0000256" key="9">
    <source>
        <dbReference type="SAM" id="Phobius"/>
    </source>
</evidence>
<name>A0A1M6GAX0_MALRU</name>
<dbReference type="AlphaFoldDB" id="A0A1M6GAX0"/>
<feature type="domain" description="HAMP" evidence="11">
    <location>
        <begin position="211"/>
        <end position="263"/>
    </location>
</feature>
<dbReference type="SUPFAM" id="SSF58104">
    <property type="entry name" value="Methyl-accepting chemotaxis protein (MCP) signaling domain"/>
    <property type="match status" value="1"/>
</dbReference>
<dbReference type="GO" id="GO:0007165">
    <property type="term" value="P:signal transduction"/>
    <property type="evidence" value="ECO:0007669"/>
    <property type="project" value="UniProtKB-KW"/>
</dbReference>
<dbReference type="Gene3D" id="1.20.120.50">
    <property type="entry name" value="Hemerythrin-like"/>
    <property type="match status" value="1"/>
</dbReference>
<dbReference type="NCBIfam" id="NF002007">
    <property type="entry name" value="PRK00808.1"/>
    <property type="match status" value="1"/>
</dbReference>
<dbReference type="FunFam" id="1.10.287.950:FF:000001">
    <property type="entry name" value="Methyl-accepting chemotaxis sensory transducer"/>
    <property type="match status" value="1"/>
</dbReference>
<keyword evidence="9" id="KW-0812">Transmembrane</keyword>
<dbReference type="STRING" id="1122189.SAMN02745165_01474"/>
<accession>A0A1M6GAX0</accession>
<dbReference type="InterPro" id="IPR012827">
    <property type="entry name" value="Hemerythrin_metal-bd"/>
</dbReference>
<dbReference type="GO" id="GO:0046872">
    <property type="term" value="F:metal ion binding"/>
    <property type="evidence" value="ECO:0007669"/>
    <property type="project" value="UniProtKB-KW"/>
</dbReference>
<dbReference type="RefSeq" id="WP_072907380.1">
    <property type="nucleotide sequence ID" value="NZ_FQZT01000004.1"/>
</dbReference>